<keyword evidence="1" id="KW-0175">Coiled coil</keyword>
<feature type="coiled-coil region" evidence="1">
    <location>
        <begin position="425"/>
        <end position="452"/>
    </location>
</feature>
<gene>
    <name evidence="3" type="ORF">Tco025E_05218</name>
</gene>
<dbReference type="GeneID" id="40318829"/>
<reference evidence="3 4" key="1">
    <citation type="journal article" date="2018" name="BMC Genomics">
        <title>Genomic comparison of Trypanosoma conorhini and Trypanosoma rangeli to Trypanosoma cruzi strains of high and low virulence.</title>
        <authorList>
            <person name="Bradwell K.R."/>
            <person name="Koparde V.N."/>
            <person name="Matveyev A.V."/>
            <person name="Serrano M.G."/>
            <person name="Alves J.M."/>
            <person name="Parikh H."/>
            <person name="Huang B."/>
            <person name="Lee V."/>
            <person name="Espinosa-Alvarez O."/>
            <person name="Ortiz P.A."/>
            <person name="Costa-Martins A.G."/>
            <person name="Teixeira M.M."/>
            <person name="Buck G.A."/>
        </authorList>
    </citation>
    <scope>NUCLEOTIDE SEQUENCE [LARGE SCALE GENOMIC DNA]</scope>
    <source>
        <strain evidence="3 4">025E</strain>
    </source>
</reference>
<comment type="caution">
    <text evidence="3">The sequence shown here is derived from an EMBL/GenBank/DDBJ whole genome shotgun (WGS) entry which is preliminary data.</text>
</comment>
<evidence type="ECO:0000313" key="4">
    <source>
        <dbReference type="Proteomes" id="UP000284403"/>
    </source>
</evidence>
<dbReference type="EMBL" id="MKKU01000295">
    <property type="protein sequence ID" value="RNF16388.1"/>
    <property type="molecule type" value="Genomic_DNA"/>
</dbReference>
<accession>A0A422PF97</accession>
<organism evidence="3 4">
    <name type="scientific">Trypanosoma conorhini</name>
    <dbReference type="NCBI Taxonomy" id="83891"/>
    <lineage>
        <taxon>Eukaryota</taxon>
        <taxon>Discoba</taxon>
        <taxon>Euglenozoa</taxon>
        <taxon>Kinetoplastea</taxon>
        <taxon>Metakinetoplastina</taxon>
        <taxon>Trypanosomatida</taxon>
        <taxon>Trypanosomatidae</taxon>
        <taxon>Trypanosoma</taxon>
    </lineage>
</organism>
<evidence type="ECO:0000256" key="1">
    <source>
        <dbReference type="SAM" id="Coils"/>
    </source>
</evidence>
<protein>
    <recommendedName>
        <fullName evidence="2">TH1 domain-containing protein</fullName>
    </recommendedName>
</protein>
<dbReference type="PROSITE" id="PS51757">
    <property type="entry name" value="TH1"/>
    <property type="match status" value="1"/>
</dbReference>
<dbReference type="Proteomes" id="UP000284403">
    <property type="component" value="Unassembled WGS sequence"/>
</dbReference>
<evidence type="ECO:0000313" key="3">
    <source>
        <dbReference type="EMBL" id="RNF16388.1"/>
    </source>
</evidence>
<feature type="domain" description="TH1" evidence="2">
    <location>
        <begin position="297"/>
        <end position="470"/>
    </location>
</feature>
<dbReference type="InterPro" id="IPR010926">
    <property type="entry name" value="Myosin_TH1"/>
</dbReference>
<sequence length="470" mass="52780">MIRWAVDLAGVDADADLQRDDRMKPYAGPSSGRKETLKPALVTLADPTASGPVGKVVTLTRQELSQRQQQRVEEALAENPFALVGSSVSQPKCDAEVAKGVEVRVFSTFTSVQGKRSVCTVQPRQAPFRGVDVVNAFLQQIVVSDDRLSARFSANPRLYKLYIADDFTGEEEMVLQLDGAAQNFTCFAVQPLPAAKLFLFPQRTQLLPTVAEDINLTVEIRPLDSQAKTVKRQVLVPADMLAESLEQAIVSRLPGSGLVPGSLRIKYGPVELNINEYYNFGSGCGNMDVPIAERTILSLYRFGVTEGLLQGRIPDENPELSSVVEDIFIDMDAEEAQTFQQFDVIRINRYGARQQRILCIDGERLYTVRPNVDRSGAAQVNEEKPIMDIEEVITSPTRSKYLEIHYSRTSNHEDDHIECTTAYNRALLEEKLRVLRREMRKRNDEERQLKGNETVFSRIFGRLRLGFHKN</sequence>
<evidence type="ECO:0000259" key="2">
    <source>
        <dbReference type="PROSITE" id="PS51757"/>
    </source>
</evidence>
<proteinExistence type="predicted"/>
<dbReference type="AlphaFoldDB" id="A0A422PF97"/>
<dbReference type="GO" id="GO:0003774">
    <property type="term" value="F:cytoskeletal motor activity"/>
    <property type="evidence" value="ECO:0007669"/>
    <property type="project" value="InterPro"/>
</dbReference>
<dbReference type="RefSeq" id="XP_029227786.1">
    <property type="nucleotide sequence ID" value="XM_029372119.1"/>
</dbReference>
<dbReference type="OrthoDB" id="241990at2759"/>
<dbReference type="GO" id="GO:0016459">
    <property type="term" value="C:myosin complex"/>
    <property type="evidence" value="ECO:0007669"/>
    <property type="project" value="InterPro"/>
</dbReference>
<name>A0A422PF97_9TRYP</name>
<keyword evidence="4" id="KW-1185">Reference proteome</keyword>